<proteinExistence type="predicted"/>
<feature type="modified residue" description="Phosphohistidine" evidence="12">
    <location>
        <position position="691"/>
    </location>
</feature>
<dbReference type="InterPro" id="IPR036097">
    <property type="entry name" value="HisK_dim/P_sf"/>
</dbReference>
<dbReference type="SMART" id="SM00387">
    <property type="entry name" value="HATPase_c"/>
    <property type="match status" value="1"/>
</dbReference>
<feature type="domain" description="Histidine kinase" evidence="15">
    <location>
        <begin position="225"/>
        <end position="448"/>
    </location>
</feature>
<dbReference type="InterPro" id="IPR036890">
    <property type="entry name" value="HATPase_C_sf"/>
</dbReference>
<feature type="modified residue" description="4-aspartylphosphate" evidence="13">
    <location>
        <position position="544"/>
    </location>
</feature>
<sequence>MRSCAAASACSRYASSIRPLPRVRGGWPVAEAYAWFRERLSGRPDSEHGQALVRIVLILLILSYVLLPSSRAGLEPGQYRTVLAIVLTGLTLSLGIFTALLAHPGRSDARRVVGMLADYGLMAAGMIAMGEPLAWVYVVVMWVTVGNGLRYGTRYLYVAVAMALASFGTVLLTNDFWAQVRGLGIGLLVGLAAVPLYLSSLLKQLTRATEEARRASEAKSRFLANMSHEFRTPLNGLGGMSELLGTTRLDDEQRECVRTIQASTRTLMALVEDVLDISAIEAGKLKLNLQDFSPRELVGSIGLILHPQARVKNLDYLVVIGDDVPEQVNGDAGHVRQVLLNLVGNAVKFTDQGRVRVDVEAVPGAADDTRTRLRFSVTDTGIGIPAAMRGRLFEAFEQADAGLARRYGGTGLGTTIAKGLAEAMGGRIGFESIEGRGSRFWVEIPFAAPLERSARVAMAPVAEVESETALRDAGGNVIAFADPFLRHRARVRSMQLLVADDYEANRMVLQRLLQKAGHRVTSVEGGEEVLDAMAASEYDAVIVDLHMPGVSGLDLLKQVRVMQAGGGPRTPVIVLSADVTPESIQRCEQAGAYAFLAKPVAAARLLETLSDVAAQRGRRNATLAQRPAAGAEAPAGVLDSSVLDELAAMGMGDEFEREFISHCLADADGCIGAMSHAAEAADWARLRDHAHAIKGVAANMGLVRVAEQGSELMRLADWQIRNEWRQRIAMLNAALTQGRDALLARQQARGSVRDGGGNESG</sequence>
<feature type="transmembrane region" description="Helical" evidence="14">
    <location>
        <begin position="121"/>
        <end position="143"/>
    </location>
</feature>
<dbReference type="EMBL" id="PDWN01000003">
    <property type="protein sequence ID" value="KAF1696458.1"/>
    <property type="molecule type" value="Genomic_DNA"/>
</dbReference>
<evidence type="ECO:0000256" key="14">
    <source>
        <dbReference type="SAM" id="Phobius"/>
    </source>
</evidence>
<dbReference type="PANTHER" id="PTHR45339">
    <property type="entry name" value="HYBRID SIGNAL TRANSDUCTION HISTIDINE KINASE J"/>
    <property type="match status" value="1"/>
</dbReference>
<organism evidence="18 19">
    <name type="scientific">Pseudoxanthomonas daejeonensis</name>
    <dbReference type="NCBI Taxonomy" id="266062"/>
    <lineage>
        <taxon>Bacteria</taxon>
        <taxon>Pseudomonadati</taxon>
        <taxon>Pseudomonadota</taxon>
        <taxon>Gammaproteobacteria</taxon>
        <taxon>Lysobacterales</taxon>
        <taxon>Lysobacteraceae</taxon>
        <taxon>Pseudoxanthomonas</taxon>
    </lineage>
</organism>
<keyword evidence="18" id="KW-0418">Kinase</keyword>
<dbReference type="CDD" id="cd00088">
    <property type="entry name" value="HPT"/>
    <property type="match status" value="1"/>
</dbReference>
<evidence type="ECO:0000256" key="12">
    <source>
        <dbReference type="PROSITE-ProRule" id="PRU00110"/>
    </source>
</evidence>
<dbReference type="PANTHER" id="PTHR45339:SF1">
    <property type="entry name" value="HYBRID SIGNAL TRANSDUCTION HISTIDINE KINASE J"/>
    <property type="match status" value="1"/>
</dbReference>
<dbReference type="Gene3D" id="3.30.565.10">
    <property type="entry name" value="Histidine kinase-like ATPase, C-terminal domain"/>
    <property type="match status" value="1"/>
</dbReference>
<dbReference type="InterPro" id="IPR001789">
    <property type="entry name" value="Sig_transdc_resp-reg_receiver"/>
</dbReference>
<keyword evidence="11 14" id="KW-0472">Membrane</keyword>
<dbReference type="InterPro" id="IPR003661">
    <property type="entry name" value="HisK_dim/P_dom"/>
</dbReference>
<dbReference type="Gene3D" id="1.20.120.160">
    <property type="entry name" value="HPT domain"/>
    <property type="match status" value="1"/>
</dbReference>
<dbReference type="SMART" id="SM00448">
    <property type="entry name" value="REC"/>
    <property type="match status" value="1"/>
</dbReference>
<dbReference type="CDD" id="cd00082">
    <property type="entry name" value="HisKA"/>
    <property type="match status" value="1"/>
</dbReference>
<dbReference type="SUPFAM" id="SSF47226">
    <property type="entry name" value="Histidine-containing phosphotransfer domain, HPT domain"/>
    <property type="match status" value="1"/>
</dbReference>
<evidence type="ECO:0000256" key="8">
    <source>
        <dbReference type="ARBA" id="ARBA00022840"/>
    </source>
</evidence>
<evidence type="ECO:0000256" key="4">
    <source>
        <dbReference type="ARBA" id="ARBA00022475"/>
    </source>
</evidence>
<evidence type="ECO:0000256" key="2">
    <source>
        <dbReference type="ARBA" id="ARBA00004651"/>
    </source>
</evidence>
<dbReference type="GO" id="GO:0016301">
    <property type="term" value="F:kinase activity"/>
    <property type="evidence" value="ECO:0007669"/>
    <property type="project" value="UniProtKB-KW"/>
</dbReference>
<dbReference type="PROSITE" id="PS50110">
    <property type="entry name" value="RESPONSE_REGULATORY"/>
    <property type="match status" value="1"/>
</dbReference>
<evidence type="ECO:0000256" key="5">
    <source>
        <dbReference type="ARBA" id="ARBA00022553"/>
    </source>
</evidence>
<keyword evidence="19" id="KW-1185">Reference proteome</keyword>
<dbReference type="InterPro" id="IPR008207">
    <property type="entry name" value="Sig_transdc_His_kin_Hpt_dom"/>
</dbReference>
<reference evidence="18 19" key="1">
    <citation type="submission" date="2017-10" db="EMBL/GenBank/DDBJ databases">
        <title>Whole genome sequencing of members of genus Pseudoxanthomonas.</title>
        <authorList>
            <person name="Kumar S."/>
            <person name="Bansal K."/>
            <person name="Kaur A."/>
            <person name="Patil P."/>
            <person name="Sharma S."/>
            <person name="Patil P.B."/>
        </authorList>
    </citation>
    <scope>NUCLEOTIDE SEQUENCE [LARGE SCALE GENOMIC DNA]</scope>
    <source>
        <strain evidence="18 19">DSM 17801</strain>
    </source>
</reference>
<evidence type="ECO:0000256" key="6">
    <source>
        <dbReference type="ARBA" id="ARBA00022692"/>
    </source>
</evidence>
<comment type="subcellular location">
    <subcellularLocation>
        <location evidence="2">Cell membrane</location>
        <topology evidence="2">Multi-pass membrane protein</topology>
    </subcellularLocation>
</comment>
<accession>A0ABQ6Z9Z5</accession>
<dbReference type="Gene3D" id="1.10.287.130">
    <property type="match status" value="1"/>
</dbReference>
<name>A0ABQ6Z9Z5_9GAMM</name>
<keyword evidence="7" id="KW-0547">Nucleotide-binding</keyword>
<dbReference type="Pfam" id="PF01627">
    <property type="entry name" value="Hpt"/>
    <property type="match status" value="1"/>
</dbReference>
<feature type="transmembrane region" description="Helical" evidence="14">
    <location>
        <begin position="51"/>
        <end position="67"/>
    </location>
</feature>
<dbReference type="CDD" id="cd17546">
    <property type="entry name" value="REC_hyHK_CKI1_RcsC-like"/>
    <property type="match status" value="1"/>
</dbReference>
<dbReference type="SUPFAM" id="SSF47384">
    <property type="entry name" value="Homodimeric domain of signal transducing histidine kinase"/>
    <property type="match status" value="1"/>
</dbReference>
<keyword evidence="18" id="KW-0808">Transferase</keyword>
<evidence type="ECO:0000256" key="9">
    <source>
        <dbReference type="ARBA" id="ARBA00022989"/>
    </source>
</evidence>
<evidence type="ECO:0000256" key="1">
    <source>
        <dbReference type="ARBA" id="ARBA00000085"/>
    </source>
</evidence>
<dbReference type="InterPro" id="IPR004358">
    <property type="entry name" value="Sig_transdc_His_kin-like_C"/>
</dbReference>
<evidence type="ECO:0000256" key="13">
    <source>
        <dbReference type="PROSITE-ProRule" id="PRU00169"/>
    </source>
</evidence>
<dbReference type="Pfam" id="PF00072">
    <property type="entry name" value="Response_reg"/>
    <property type="match status" value="1"/>
</dbReference>
<keyword evidence="10" id="KW-0902">Two-component regulatory system</keyword>
<dbReference type="Proteomes" id="UP000788419">
    <property type="component" value="Unassembled WGS sequence"/>
</dbReference>
<dbReference type="SUPFAM" id="SSF55874">
    <property type="entry name" value="ATPase domain of HSP90 chaperone/DNA topoisomerase II/histidine kinase"/>
    <property type="match status" value="1"/>
</dbReference>
<feature type="transmembrane region" description="Helical" evidence="14">
    <location>
        <begin position="79"/>
        <end position="101"/>
    </location>
</feature>
<evidence type="ECO:0000259" key="17">
    <source>
        <dbReference type="PROSITE" id="PS50894"/>
    </source>
</evidence>
<evidence type="ECO:0000259" key="15">
    <source>
        <dbReference type="PROSITE" id="PS50109"/>
    </source>
</evidence>
<dbReference type="InterPro" id="IPR011006">
    <property type="entry name" value="CheY-like_superfamily"/>
</dbReference>
<keyword evidence="4" id="KW-1003">Cell membrane</keyword>
<dbReference type="PRINTS" id="PR00344">
    <property type="entry name" value="BCTRLSENSOR"/>
</dbReference>
<protein>
    <recommendedName>
        <fullName evidence="3">histidine kinase</fullName>
        <ecNumber evidence="3">2.7.13.3</ecNumber>
    </recommendedName>
</protein>
<keyword evidence="9 14" id="KW-1133">Transmembrane helix</keyword>
<comment type="caution">
    <text evidence="18">The sequence shown here is derived from an EMBL/GenBank/DDBJ whole genome shotgun (WGS) entry which is preliminary data.</text>
</comment>
<keyword evidence="8" id="KW-0067">ATP-binding</keyword>
<feature type="domain" description="HPt" evidence="17">
    <location>
        <begin position="652"/>
        <end position="745"/>
    </location>
</feature>
<dbReference type="SMART" id="SM00388">
    <property type="entry name" value="HisKA"/>
    <property type="match status" value="1"/>
</dbReference>
<evidence type="ECO:0000256" key="10">
    <source>
        <dbReference type="ARBA" id="ARBA00023012"/>
    </source>
</evidence>
<dbReference type="PROSITE" id="PS50109">
    <property type="entry name" value="HIS_KIN"/>
    <property type="match status" value="1"/>
</dbReference>
<dbReference type="Pfam" id="PF00512">
    <property type="entry name" value="HisKA"/>
    <property type="match status" value="1"/>
</dbReference>
<dbReference type="InterPro" id="IPR005467">
    <property type="entry name" value="His_kinase_dom"/>
</dbReference>
<dbReference type="Pfam" id="PF02518">
    <property type="entry name" value="HATPase_c"/>
    <property type="match status" value="1"/>
</dbReference>
<gene>
    <name evidence="18" type="ORF">CSC65_04390</name>
</gene>
<dbReference type="InterPro" id="IPR003594">
    <property type="entry name" value="HATPase_dom"/>
</dbReference>
<dbReference type="SUPFAM" id="SSF52172">
    <property type="entry name" value="CheY-like"/>
    <property type="match status" value="1"/>
</dbReference>
<comment type="catalytic activity">
    <reaction evidence="1">
        <text>ATP + protein L-histidine = ADP + protein N-phospho-L-histidine.</text>
        <dbReference type="EC" id="2.7.13.3"/>
    </reaction>
</comment>
<feature type="transmembrane region" description="Helical" evidence="14">
    <location>
        <begin position="155"/>
        <end position="172"/>
    </location>
</feature>
<evidence type="ECO:0000256" key="11">
    <source>
        <dbReference type="ARBA" id="ARBA00023136"/>
    </source>
</evidence>
<dbReference type="EC" id="2.7.13.3" evidence="3"/>
<evidence type="ECO:0000313" key="19">
    <source>
        <dbReference type="Proteomes" id="UP000788419"/>
    </source>
</evidence>
<evidence type="ECO:0000256" key="3">
    <source>
        <dbReference type="ARBA" id="ARBA00012438"/>
    </source>
</evidence>
<evidence type="ECO:0000259" key="16">
    <source>
        <dbReference type="PROSITE" id="PS50110"/>
    </source>
</evidence>
<dbReference type="SMART" id="SM00073">
    <property type="entry name" value="HPT"/>
    <property type="match status" value="1"/>
</dbReference>
<feature type="domain" description="Response regulatory" evidence="16">
    <location>
        <begin position="495"/>
        <end position="613"/>
    </location>
</feature>
<dbReference type="CDD" id="cd16922">
    <property type="entry name" value="HATPase_EvgS-ArcB-TorS-like"/>
    <property type="match status" value="1"/>
</dbReference>
<dbReference type="InterPro" id="IPR036641">
    <property type="entry name" value="HPT_dom_sf"/>
</dbReference>
<evidence type="ECO:0000313" key="18">
    <source>
        <dbReference type="EMBL" id="KAF1696458.1"/>
    </source>
</evidence>
<dbReference type="Gene3D" id="3.40.50.2300">
    <property type="match status" value="1"/>
</dbReference>
<dbReference type="PROSITE" id="PS50894">
    <property type="entry name" value="HPT"/>
    <property type="match status" value="1"/>
</dbReference>
<keyword evidence="5 13" id="KW-0597">Phosphoprotein</keyword>
<keyword evidence="6 14" id="KW-0812">Transmembrane</keyword>
<evidence type="ECO:0000256" key="7">
    <source>
        <dbReference type="ARBA" id="ARBA00022741"/>
    </source>
</evidence>